<dbReference type="Pfam" id="PF00571">
    <property type="entry name" value="CBS"/>
    <property type="match status" value="1"/>
</dbReference>
<dbReference type="PROSITE" id="PS51371">
    <property type="entry name" value="CBS"/>
    <property type="match status" value="1"/>
</dbReference>
<feature type="domain" description="CBS" evidence="8">
    <location>
        <begin position="82"/>
        <end position="139"/>
    </location>
</feature>
<evidence type="ECO:0000313" key="9">
    <source>
        <dbReference type="EMBL" id="SDG62035.1"/>
    </source>
</evidence>
<feature type="domain" description="PAS" evidence="7">
    <location>
        <begin position="149"/>
        <end position="199"/>
    </location>
</feature>
<dbReference type="NCBIfam" id="TIGR00229">
    <property type="entry name" value="sensory_box"/>
    <property type="match status" value="1"/>
</dbReference>
<dbReference type="Pfam" id="PF00158">
    <property type="entry name" value="Sigma54_activat"/>
    <property type="match status" value="1"/>
</dbReference>
<dbReference type="InterPro" id="IPR058031">
    <property type="entry name" value="AAA_lid_NorR"/>
</dbReference>
<feature type="domain" description="Sigma-54 factor interaction" evidence="6">
    <location>
        <begin position="289"/>
        <end position="519"/>
    </location>
</feature>
<dbReference type="Gene3D" id="3.10.580.10">
    <property type="entry name" value="CBS-domain"/>
    <property type="match status" value="1"/>
</dbReference>
<dbReference type="InterPro" id="IPR002078">
    <property type="entry name" value="Sigma_54_int"/>
</dbReference>
<dbReference type="CDD" id="cd00009">
    <property type="entry name" value="AAA"/>
    <property type="match status" value="1"/>
</dbReference>
<dbReference type="InterPro" id="IPR003593">
    <property type="entry name" value="AAA+_ATPase"/>
</dbReference>
<dbReference type="PANTHER" id="PTHR32071:SF57">
    <property type="entry name" value="C4-DICARBOXYLATE TRANSPORT TRANSCRIPTIONAL REGULATORY PROTEIN DCTD"/>
    <property type="match status" value="1"/>
</dbReference>
<dbReference type="Gene3D" id="3.30.450.20">
    <property type="entry name" value="PAS domain"/>
    <property type="match status" value="1"/>
</dbReference>
<dbReference type="InterPro" id="IPR025662">
    <property type="entry name" value="Sigma_54_int_dom_ATP-bd_1"/>
</dbReference>
<name>A0A1G7VQF2_9FIRM</name>
<evidence type="ECO:0000256" key="1">
    <source>
        <dbReference type="ARBA" id="ARBA00022741"/>
    </source>
</evidence>
<evidence type="ECO:0000259" key="7">
    <source>
        <dbReference type="PROSITE" id="PS50112"/>
    </source>
</evidence>
<dbReference type="SUPFAM" id="SSF55785">
    <property type="entry name" value="PYP-like sensor domain (PAS domain)"/>
    <property type="match status" value="1"/>
</dbReference>
<dbReference type="InterPro" id="IPR000644">
    <property type="entry name" value="CBS_dom"/>
</dbReference>
<sequence length="615" mass="69368">MDIFLDKIFKPQQDTVDSLCTIDFPRVTVDWQISKVYKVFSHALEYIYVENKEGLLVGVLDQATMFKVQSQKDMQKDVGELASRVAVCLVTGQLVKDAVSLFLKEKVNEIPVIDEEGRMIGVLKLWSLLDNMSSILCNSYQEISEFKKITATLEAVIENPYEGMVIVDENSHVVMINNFYLEALGISREQALGRHIHELTPQSKLPDIIRTGKAEFGEYWKVGNREFMIIRAPIKKDGKILGAIGKTLFKDMGLARVFAKKLTQLEDDLKFYKGELRRIHSASYTFDDIIGEGPKFTATVRLAQRAARTTSNVLIVGESGTGKELFAHAIHNDSVRCHGPFIRVNCAAIPEQLLESELFGYFEGAFTGARKGGKPGKFELANHGTIFLDEIGDMSLTMQAKLLRVIQEREVERIGGTQPCKIDVRIIAASNSKLYTMVQERTFRDDLFYRLNVMVIKLPSLRERSDDIELLANFLVTKLNRKLETDVEGISREAMQILQSYGWPGNVRELESILERTMNIVDEPVILSEHLPARLLQTKIDVSRCIDANPNDEQNKLEKGLNIAEKELLIDALRRANGNKALAAKSLGIHRSVMYKKLSKHGLDSEALSLELKTE</sequence>
<dbReference type="PROSITE" id="PS50112">
    <property type="entry name" value="PAS"/>
    <property type="match status" value="1"/>
</dbReference>
<keyword evidence="2" id="KW-0067">ATP-binding</keyword>
<dbReference type="SUPFAM" id="SSF52540">
    <property type="entry name" value="P-loop containing nucleoside triphosphate hydrolases"/>
    <property type="match status" value="1"/>
</dbReference>
<dbReference type="GO" id="GO:0005524">
    <property type="term" value="F:ATP binding"/>
    <property type="evidence" value="ECO:0007669"/>
    <property type="project" value="UniProtKB-KW"/>
</dbReference>
<keyword evidence="4" id="KW-0804">Transcription</keyword>
<dbReference type="GO" id="GO:0006355">
    <property type="term" value="P:regulation of DNA-templated transcription"/>
    <property type="evidence" value="ECO:0007669"/>
    <property type="project" value="InterPro"/>
</dbReference>
<dbReference type="Gene3D" id="3.40.50.300">
    <property type="entry name" value="P-loop containing nucleotide triphosphate hydrolases"/>
    <property type="match status" value="1"/>
</dbReference>
<dbReference type="Pfam" id="PF25601">
    <property type="entry name" value="AAA_lid_14"/>
    <property type="match status" value="1"/>
</dbReference>
<evidence type="ECO:0000259" key="8">
    <source>
        <dbReference type="PROSITE" id="PS51371"/>
    </source>
</evidence>
<dbReference type="InterPro" id="IPR027417">
    <property type="entry name" value="P-loop_NTPase"/>
</dbReference>
<reference evidence="10" key="1">
    <citation type="submission" date="2016-10" db="EMBL/GenBank/DDBJ databases">
        <authorList>
            <person name="Varghese N."/>
            <person name="Submissions S."/>
        </authorList>
    </citation>
    <scope>NUCLEOTIDE SEQUENCE [LARGE SCALE GENOMIC DNA]</scope>
    <source>
        <strain evidence="10">DSM 8344</strain>
    </source>
</reference>
<evidence type="ECO:0000256" key="3">
    <source>
        <dbReference type="ARBA" id="ARBA00023015"/>
    </source>
</evidence>
<dbReference type="CDD" id="cd02205">
    <property type="entry name" value="CBS_pair_SF"/>
    <property type="match status" value="1"/>
</dbReference>
<evidence type="ECO:0000256" key="2">
    <source>
        <dbReference type="ARBA" id="ARBA00022840"/>
    </source>
</evidence>
<proteinExistence type="predicted"/>
<keyword evidence="3" id="KW-0805">Transcription regulation</keyword>
<dbReference type="GO" id="GO:0043565">
    <property type="term" value="F:sequence-specific DNA binding"/>
    <property type="evidence" value="ECO:0007669"/>
    <property type="project" value="InterPro"/>
</dbReference>
<keyword evidence="10" id="KW-1185">Reference proteome</keyword>
<dbReference type="InterPro" id="IPR009057">
    <property type="entry name" value="Homeodomain-like_sf"/>
</dbReference>
<dbReference type="PROSITE" id="PS00675">
    <property type="entry name" value="SIGMA54_INTERACT_1"/>
    <property type="match status" value="1"/>
</dbReference>
<evidence type="ECO:0000259" key="6">
    <source>
        <dbReference type="PROSITE" id="PS50045"/>
    </source>
</evidence>
<dbReference type="STRING" id="1121419.SAMN05443529_104202"/>
<dbReference type="FunFam" id="3.40.50.300:FF:000006">
    <property type="entry name" value="DNA-binding transcriptional regulator NtrC"/>
    <property type="match status" value="1"/>
</dbReference>
<dbReference type="InterPro" id="IPR002197">
    <property type="entry name" value="HTH_Fis"/>
</dbReference>
<evidence type="ECO:0000313" key="10">
    <source>
        <dbReference type="Proteomes" id="UP000198656"/>
    </source>
</evidence>
<dbReference type="EMBL" id="FNCP01000004">
    <property type="protein sequence ID" value="SDG62035.1"/>
    <property type="molecule type" value="Genomic_DNA"/>
</dbReference>
<dbReference type="AlphaFoldDB" id="A0A1G7VQF2"/>
<dbReference type="InterPro" id="IPR000014">
    <property type="entry name" value="PAS"/>
</dbReference>
<dbReference type="SMART" id="SM00382">
    <property type="entry name" value="AAA"/>
    <property type="match status" value="1"/>
</dbReference>
<dbReference type="SUPFAM" id="SSF46689">
    <property type="entry name" value="Homeodomain-like"/>
    <property type="match status" value="1"/>
</dbReference>
<evidence type="ECO:0000256" key="5">
    <source>
        <dbReference type="PROSITE-ProRule" id="PRU00703"/>
    </source>
</evidence>
<dbReference type="PROSITE" id="PS50045">
    <property type="entry name" value="SIGMA54_INTERACT_4"/>
    <property type="match status" value="1"/>
</dbReference>
<dbReference type="InterPro" id="IPR035965">
    <property type="entry name" value="PAS-like_dom_sf"/>
</dbReference>
<dbReference type="Pfam" id="PF02954">
    <property type="entry name" value="HTH_8"/>
    <property type="match status" value="1"/>
</dbReference>
<dbReference type="SUPFAM" id="SSF54631">
    <property type="entry name" value="CBS-domain pair"/>
    <property type="match status" value="1"/>
</dbReference>
<keyword evidence="1" id="KW-0547">Nucleotide-binding</keyword>
<protein>
    <submittedName>
        <fullName evidence="9">PAS domain S-box-containing protein</fullName>
    </submittedName>
</protein>
<keyword evidence="5" id="KW-0129">CBS domain</keyword>
<dbReference type="PANTHER" id="PTHR32071">
    <property type="entry name" value="TRANSCRIPTIONAL REGULATORY PROTEIN"/>
    <property type="match status" value="1"/>
</dbReference>
<dbReference type="SMART" id="SM00091">
    <property type="entry name" value="PAS"/>
    <property type="match status" value="1"/>
</dbReference>
<dbReference type="RefSeq" id="WP_092330935.1">
    <property type="nucleotide sequence ID" value="NZ_FNCP01000004.1"/>
</dbReference>
<dbReference type="Gene3D" id="1.10.10.60">
    <property type="entry name" value="Homeodomain-like"/>
    <property type="match status" value="1"/>
</dbReference>
<evidence type="ECO:0000256" key="4">
    <source>
        <dbReference type="ARBA" id="ARBA00023163"/>
    </source>
</evidence>
<dbReference type="Proteomes" id="UP000198656">
    <property type="component" value="Unassembled WGS sequence"/>
</dbReference>
<accession>A0A1G7VQF2</accession>
<dbReference type="PRINTS" id="PR01590">
    <property type="entry name" value="HTHFIS"/>
</dbReference>
<dbReference type="InterPro" id="IPR046342">
    <property type="entry name" value="CBS_dom_sf"/>
</dbReference>
<gene>
    <name evidence="9" type="ORF">SAMN05443529_104202</name>
</gene>
<organism evidence="9 10">
    <name type="scientific">Desulfosporosinus hippei DSM 8344</name>
    <dbReference type="NCBI Taxonomy" id="1121419"/>
    <lineage>
        <taxon>Bacteria</taxon>
        <taxon>Bacillati</taxon>
        <taxon>Bacillota</taxon>
        <taxon>Clostridia</taxon>
        <taxon>Eubacteriales</taxon>
        <taxon>Desulfitobacteriaceae</taxon>
        <taxon>Desulfosporosinus</taxon>
    </lineage>
</organism>
<dbReference type="OrthoDB" id="9803970at2"/>
<dbReference type="Gene3D" id="1.10.8.60">
    <property type="match status" value="1"/>
</dbReference>
<dbReference type="Pfam" id="PF13426">
    <property type="entry name" value="PAS_9"/>
    <property type="match status" value="1"/>
</dbReference>